<gene>
    <name evidence="2" type="ORF">F7231_16970</name>
</gene>
<dbReference type="Proteomes" id="UP000606008">
    <property type="component" value="Unassembled WGS sequence"/>
</dbReference>
<dbReference type="EMBL" id="WAEL01000006">
    <property type="protein sequence ID" value="NID11869.1"/>
    <property type="molecule type" value="Genomic_DNA"/>
</dbReference>
<keyword evidence="3" id="KW-1185">Reference proteome</keyword>
<protein>
    <submittedName>
        <fullName evidence="2">Uncharacterized protein</fullName>
    </submittedName>
</protein>
<dbReference type="RefSeq" id="WP_085411714.1">
    <property type="nucleotide sequence ID" value="NZ_WAEL01000006.1"/>
</dbReference>
<organism evidence="2 3">
    <name type="scientific">Fibrivirga algicola</name>
    <dbReference type="NCBI Taxonomy" id="2950420"/>
    <lineage>
        <taxon>Bacteria</taxon>
        <taxon>Pseudomonadati</taxon>
        <taxon>Bacteroidota</taxon>
        <taxon>Cytophagia</taxon>
        <taxon>Cytophagales</taxon>
        <taxon>Spirosomataceae</taxon>
        <taxon>Fibrivirga</taxon>
    </lineage>
</organism>
<reference evidence="3" key="2">
    <citation type="submission" date="2023-07" db="EMBL/GenBank/DDBJ databases">
        <authorList>
            <person name="Jung D.-H."/>
        </authorList>
    </citation>
    <scope>NUCLEOTIDE SEQUENCE [LARGE SCALE GENOMIC DNA]</scope>
    <source>
        <strain evidence="3">JA-25</strain>
    </source>
</reference>
<accession>A0ABX0QI02</accession>
<name>A0ABX0QI02_9BACT</name>
<sequence length="256" mass="28188">MNEQQGKHLDELVRQALDTTPDVPVPGSTFDAGKLWEQLRPELAAETVALAPKRTGQAQRVPIRQSWLVAASLAGIGLVMSWLLRSTPSLKETQGNRQADKQMAGSGLTQFHKRTQPKQAPVVELSMNNRSQVAEKQRSKTQKSIGRSVHTTDVTDNQLTLSTTTVFADLPVAEILSTELTLVQAPPAAVAQKTVPTYPKRRFAIVHQNELRAEAETRSKLERNDRFVRLGSAPVSEAPLPIAPTEEKTRLIIPLN</sequence>
<evidence type="ECO:0000313" key="3">
    <source>
        <dbReference type="Proteomes" id="UP000606008"/>
    </source>
</evidence>
<proteinExistence type="predicted"/>
<reference evidence="3" key="1">
    <citation type="submission" date="2019-09" db="EMBL/GenBank/DDBJ databases">
        <authorList>
            <person name="Jung D.-H."/>
        </authorList>
    </citation>
    <scope>NUCLEOTIDE SEQUENCE [LARGE SCALE GENOMIC DNA]</scope>
    <source>
        <strain evidence="3">JA-25</strain>
    </source>
</reference>
<evidence type="ECO:0000256" key="1">
    <source>
        <dbReference type="SAM" id="MobiDB-lite"/>
    </source>
</evidence>
<feature type="region of interest" description="Disordered" evidence="1">
    <location>
        <begin position="92"/>
        <end position="149"/>
    </location>
</feature>
<comment type="caution">
    <text evidence="2">The sequence shown here is derived from an EMBL/GenBank/DDBJ whole genome shotgun (WGS) entry which is preliminary data.</text>
</comment>
<evidence type="ECO:0000313" key="2">
    <source>
        <dbReference type="EMBL" id="NID11869.1"/>
    </source>
</evidence>